<dbReference type="Proteomes" id="UP000763088">
    <property type="component" value="Unassembled WGS sequence"/>
</dbReference>
<evidence type="ECO:0000313" key="3">
    <source>
        <dbReference type="EMBL" id="MBE6266450.1"/>
    </source>
</evidence>
<evidence type="ECO:0000256" key="1">
    <source>
        <dbReference type="SAM" id="SignalP"/>
    </source>
</evidence>
<name>A0A928GIY2_XYLRU</name>
<dbReference type="Gene3D" id="3.20.20.210">
    <property type="match status" value="1"/>
</dbReference>
<proteinExistence type="predicted"/>
<dbReference type="GO" id="GO:0004853">
    <property type="term" value="F:uroporphyrinogen decarboxylase activity"/>
    <property type="evidence" value="ECO:0007669"/>
    <property type="project" value="InterPro"/>
</dbReference>
<accession>A0A928GIY2</accession>
<dbReference type="PANTHER" id="PTHR47099">
    <property type="entry name" value="METHYLCOBAMIDE:COM METHYLTRANSFERASE MTBA"/>
    <property type="match status" value="1"/>
</dbReference>
<organism evidence="3 4">
    <name type="scientific">Xylanibacter ruminicola</name>
    <name type="common">Prevotella ruminicola</name>
    <dbReference type="NCBI Taxonomy" id="839"/>
    <lineage>
        <taxon>Bacteria</taxon>
        <taxon>Pseudomonadati</taxon>
        <taxon>Bacteroidota</taxon>
        <taxon>Bacteroidia</taxon>
        <taxon>Bacteroidales</taxon>
        <taxon>Prevotellaceae</taxon>
        <taxon>Xylanibacter</taxon>
    </lineage>
</organism>
<evidence type="ECO:0000313" key="4">
    <source>
        <dbReference type="Proteomes" id="UP000763088"/>
    </source>
</evidence>
<dbReference type="PANTHER" id="PTHR47099:SF1">
    <property type="entry name" value="METHYLCOBAMIDE:COM METHYLTRANSFERASE MTBA"/>
    <property type="match status" value="1"/>
</dbReference>
<gene>
    <name evidence="3" type="ORF">E7102_08275</name>
</gene>
<comment type="caution">
    <text evidence="3">The sequence shown here is derived from an EMBL/GenBank/DDBJ whole genome shotgun (WGS) entry which is preliminary data.</text>
</comment>
<evidence type="ECO:0000259" key="2">
    <source>
        <dbReference type="Pfam" id="PF01208"/>
    </source>
</evidence>
<keyword evidence="1" id="KW-0732">Signal</keyword>
<feature type="domain" description="Uroporphyrinogen decarboxylase (URO-D)" evidence="2">
    <location>
        <begin position="100"/>
        <end position="345"/>
    </location>
</feature>
<dbReference type="SUPFAM" id="SSF51726">
    <property type="entry name" value="UROD/MetE-like"/>
    <property type="match status" value="1"/>
</dbReference>
<feature type="chain" id="PRO_5037183544" description="Uroporphyrinogen decarboxylase (URO-D) domain-containing protein" evidence="1">
    <location>
        <begin position="25"/>
        <end position="351"/>
    </location>
</feature>
<reference evidence="3" key="1">
    <citation type="submission" date="2019-04" db="EMBL/GenBank/DDBJ databases">
        <title>Evolution of Biomass-Degrading Anaerobic Consortia Revealed by Metagenomics.</title>
        <authorList>
            <person name="Peng X."/>
        </authorList>
    </citation>
    <scope>NUCLEOTIDE SEQUENCE</scope>
    <source>
        <strain evidence="3">SIG141</strain>
    </source>
</reference>
<dbReference type="InterPro" id="IPR000257">
    <property type="entry name" value="Uroporphyrinogen_deCOase"/>
</dbReference>
<dbReference type="AlphaFoldDB" id="A0A928GIY2"/>
<feature type="signal peptide" evidence="1">
    <location>
        <begin position="1"/>
        <end position="24"/>
    </location>
</feature>
<dbReference type="InterPro" id="IPR052024">
    <property type="entry name" value="Methanogen_methyltrans"/>
</dbReference>
<sequence>MKQLVKSTLAVIALATISSQAVLAQSVATSKVNSRERVLQVLDQSRPNDYVPAAFFLHFENKLGRKAVEDHKAFYRATNMDFVKVFYEIVVPTVDIQSGKDWAKVPVYGEDFFAPQVAVIADLAREFGDEAFVLPTVYSPLALAGQTLGFGNRKNLKKLIEEDPKAFGQAIKNLSLSIENYLRAARKAGADGFYISSQGGDGKLLSKKIWQEQVRPWDKHVSEVANEIGLINILHICDYGTPYKNADALYEFADYPASIINVPLKFADGSTLNLKEAQKRFGRPIFGGLERLGVIAKGSIEEAKAEVDKVLENASPNFILGADCTVPGDTDWEKLRAVIDYAHTWRQTHKK</sequence>
<dbReference type="InterPro" id="IPR038071">
    <property type="entry name" value="UROD/MetE-like_sf"/>
</dbReference>
<dbReference type="Pfam" id="PF01208">
    <property type="entry name" value="URO-D"/>
    <property type="match status" value="1"/>
</dbReference>
<protein>
    <recommendedName>
        <fullName evidence="2">Uroporphyrinogen decarboxylase (URO-D) domain-containing protein</fullName>
    </recommendedName>
</protein>
<dbReference type="EMBL" id="SUYD01000009">
    <property type="protein sequence ID" value="MBE6266450.1"/>
    <property type="molecule type" value="Genomic_DNA"/>
</dbReference>
<dbReference type="GO" id="GO:0006779">
    <property type="term" value="P:porphyrin-containing compound biosynthetic process"/>
    <property type="evidence" value="ECO:0007669"/>
    <property type="project" value="InterPro"/>
</dbReference>